<dbReference type="Gene3D" id="2.30.260.10">
    <property type="entry name" value="putative xylanase like domain"/>
    <property type="match status" value="1"/>
</dbReference>
<proteinExistence type="predicted"/>
<dbReference type="Gene3D" id="1.10.3670.10">
    <property type="entry name" value="Putative xylanase like domain"/>
    <property type="match status" value="1"/>
</dbReference>
<protein>
    <submittedName>
        <fullName evidence="1">DUF1460 domain-containing protein</fullName>
    </submittedName>
</protein>
<dbReference type="EMBL" id="JAFLCK010000005">
    <property type="protein sequence ID" value="MBN8659719.1"/>
    <property type="molecule type" value="Genomic_DNA"/>
</dbReference>
<reference evidence="1" key="1">
    <citation type="submission" date="2021-02" db="EMBL/GenBank/DDBJ databases">
        <title>Genome-Resolved Metagenomics of a Microbial Community Performing Photosynthetic Biological Nutrient Removal.</title>
        <authorList>
            <person name="Mcdaniel E.A."/>
        </authorList>
    </citation>
    <scope>NUCLEOTIDE SEQUENCE</scope>
    <source>
        <strain evidence="1">UWPOB_OBS1</strain>
    </source>
</reference>
<dbReference type="InterPro" id="IPR038765">
    <property type="entry name" value="Papain-like_cys_pep_sf"/>
</dbReference>
<dbReference type="Proteomes" id="UP000664277">
    <property type="component" value="Unassembled WGS sequence"/>
</dbReference>
<accession>A0A8J7P789</accession>
<name>A0A8J7P789_9BACT</name>
<comment type="caution">
    <text evidence="1">The sequence shown here is derived from an EMBL/GenBank/DDBJ whole genome shotgun (WGS) entry which is preliminary data.</text>
</comment>
<dbReference type="SUPFAM" id="SSF54001">
    <property type="entry name" value="Cysteine proteinases"/>
    <property type="match status" value="1"/>
</dbReference>
<dbReference type="InterPro" id="IPR010846">
    <property type="entry name" value="AmiA-like"/>
</dbReference>
<organism evidence="1 2">
    <name type="scientific">Candidatus Obscuribacter phosphatis</name>
    <dbReference type="NCBI Taxonomy" id="1906157"/>
    <lineage>
        <taxon>Bacteria</taxon>
        <taxon>Bacillati</taxon>
        <taxon>Candidatus Melainabacteria</taxon>
        <taxon>Candidatus Obscuribacterales</taxon>
        <taxon>Candidatus Obscuribacteraceae</taxon>
        <taxon>Candidatus Obscuribacter</taxon>
    </lineage>
</organism>
<dbReference type="Pfam" id="PF07313">
    <property type="entry name" value="AmiA-like"/>
    <property type="match status" value="1"/>
</dbReference>
<dbReference type="AlphaFoldDB" id="A0A8J7P789"/>
<gene>
    <name evidence="1" type="ORF">J0M35_05110</name>
</gene>
<sequence length="318" mass="34901">MKRRDFLGLAALLAASDLGLGLEPLFASKPKPALSLAQIKQAADQGNWYSLPAGERLCRVAAYLAGLSIPYQGGSLDKDCRLEKCLVDLSSFDCVTFVETCLALSALIAKSNSAKSNSVKTKIDWTNFDDLRSEITALRYRNGIVDGYASRLHYSSEWLYQNCQNGRLALIRELTGLTFLDFSKKLDFMTSHPSYYKQIGQVGSPNFEKIDRIENEISKNVLASGFLKYLPRDKFAALEKLPKDAGLQSGDIVFVTTAMPGLDILHLGIISRENDGLHFINASSSKGVNKVVKEKAPLAAALNWSKSINGAIFARPLI</sequence>
<evidence type="ECO:0000313" key="2">
    <source>
        <dbReference type="Proteomes" id="UP000664277"/>
    </source>
</evidence>
<evidence type="ECO:0000313" key="1">
    <source>
        <dbReference type="EMBL" id="MBN8659719.1"/>
    </source>
</evidence>